<reference evidence="1" key="1">
    <citation type="submission" date="2018-05" db="EMBL/GenBank/DDBJ databases">
        <title>Draft genome of Mucuna pruriens seed.</title>
        <authorList>
            <person name="Nnadi N.E."/>
            <person name="Vos R."/>
            <person name="Hasami M.H."/>
            <person name="Devisetty U.K."/>
            <person name="Aguiy J.C."/>
        </authorList>
    </citation>
    <scope>NUCLEOTIDE SEQUENCE [LARGE SCALE GENOMIC DNA]</scope>
    <source>
        <strain evidence="1">JCA_2017</strain>
    </source>
</reference>
<dbReference type="OrthoDB" id="922467at2759"/>
<evidence type="ECO:0000313" key="1">
    <source>
        <dbReference type="EMBL" id="RDY14094.1"/>
    </source>
</evidence>
<feature type="non-terminal residue" evidence="1">
    <location>
        <position position="188"/>
    </location>
</feature>
<evidence type="ECO:0000313" key="2">
    <source>
        <dbReference type="Proteomes" id="UP000257109"/>
    </source>
</evidence>
<dbReference type="Proteomes" id="UP000257109">
    <property type="component" value="Unassembled WGS sequence"/>
</dbReference>
<gene>
    <name evidence="1" type="ORF">CR513_00896</name>
</gene>
<sequence>MNMGGHGQNHQRSLKNMKTTILEGPMTRGRLRKIQEEVHKEMKCWTRLWAILIAELLSQNNFICPSYFTLRSSRIIFIHNPSHIPYAMARNSTSALDRATTFCFLLLQVTRFSLRNIQYPEVDLLSTILHSLASQFSCFFEEIEYILPLGDKDTLFRICNLNLKELVFQSCHHLGEGRVYHQEKVNVN</sequence>
<name>A0A371IGK5_MUCPR</name>
<protein>
    <submittedName>
        <fullName evidence="1">Uncharacterized protein</fullName>
    </submittedName>
</protein>
<comment type="caution">
    <text evidence="1">The sequence shown here is derived from an EMBL/GenBank/DDBJ whole genome shotgun (WGS) entry which is preliminary data.</text>
</comment>
<accession>A0A371IGK5</accession>
<dbReference type="AlphaFoldDB" id="A0A371IGK5"/>
<proteinExistence type="predicted"/>
<organism evidence="1 2">
    <name type="scientific">Mucuna pruriens</name>
    <name type="common">Velvet bean</name>
    <name type="synonym">Dolichos pruriens</name>
    <dbReference type="NCBI Taxonomy" id="157652"/>
    <lineage>
        <taxon>Eukaryota</taxon>
        <taxon>Viridiplantae</taxon>
        <taxon>Streptophyta</taxon>
        <taxon>Embryophyta</taxon>
        <taxon>Tracheophyta</taxon>
        <taxon>Spermatophyta</taxon>
        <taxon>Magnoliopsida</taxon>
        <taxon>eudicotyledons</taxon>
        <taxon>Gunneridae</taxon>
        <taxon>Pentapetalae</taxon>
        <taxon>rosids</taxon>
        <taxon>fabids</taxon>
        <taxon>Fabales</taxon>
        <taxon>Fabaceae</taxon>
        <taxon>Papilionoideae</taxon>
        <taxon>50 kb inversion clade</taxon>
        <taxon>NPAAA clade</taxon>
        <taxon>indigoferoid/millettioid clade</taxon>
        <taxon>Phaseoleae</taxon>
        <taxon>Mucuna</taxon>
    </lineage>
</organism>
<keyword evidence="2" id="KW-1185">Reference proteome</keyword>
<dbReference type="EMBL" id="QJKJ01000137">
    <property type="protein sequence ID" value="RDY14094.1"/>
    <property type="molecule type" value="Genomic_DNA"/>
</dbReference>